<dbReference type="HOGENOM" id="CLU_2961836_0_0_1"/>
<reference evidence="1 2" key="1">
    <citation type="submission" date="2014-04" db="EMBL/GenBank/DDBJ databases">
        <authorList>
            <consortium name="DOE Joint Genome Institute"/>
            <person name="Kuo A."/>
            <person name="Kohler A."/>
            <person name="Costa M.D."/>
            <person name="Nagy L.G."/>
            <person name="Floudas D."/>
            <person name="Copeland A."/>
            <person name="Barry K.W."/>
            <person name="Cichocki N."/>
            <person name="Veneault-Fourrey C."/>
            <person name="LaButti K."/>
            <person name="Lindquist E.A."/>
            <person name="Lipzen A."/>
            <person name="Lundell T."/>
            <person name="Morin E."/>
            <person name="Murat C."/>
            <person name="Sun H."/>
            <person name="Tunlid A."/>
            <person name="Henrissat B."/>
            <person name="Grigoriev I.V."/>
            <person name="Hibbett D.S."/>
            <person name="Martin F."/>
            <person name="Nordberg H.P."/>
            <person name="Cantor M.N."/>
            <person name="Hua S.X."/>
        </authorList>
    </citation>
    <scope>NUCLEOTIDE SEQUENCE [LARGE SCALE GENOMIC DNA]</scope>
    <source>
        <strain evidence="1 2">Marx 270</strain>
    </source>
</reference>
<evidence type="ECO:0000313" key="2">
    <source>
        <dbReference type="Proteomes" id="UP000054217"/>
    </source>
</evidence>
<name>A0A0C3NDU9_PISTI</name>
<accession>A0A0C3NDU9</accession>
<keyword evidence="2" id="KW-1185">Reference proteome</keyword>
<dbReference type="EMBL" id="KN832007">
    <property type="protein sequence ID" value="KIN99269.1"/>
    <property type="molecule type" value="Genomic_DNA"/>
</dbReference>
<dbReference type="AlphaFoldDB" id="A0A0C3NDU9"/>
<sequence>MRDPCWVVDRTKDGKIISQVIQVVNNVQTLFKNVVHAQVLLGYNINVHDDGLLLDPAHI</sequence>
<organism evidence="1 2">
    <name type="scientific">Pisolithus tinctorius Marx 270</name>
    <dbReference type="NCBI Taxonomy" id="870435"/>
    <lineage>
        <taxon>Eukaryota</taxon>
        <taxon>Fungi</taxon>
        <taxon>Dikarya</taxon>
        <taxon>Basidiomycota</taxon>
        <taxon>Agaricomycotina</taxon>
        <taxon>Agaricomycetes</taxon>
        <taxon>Agaricomycetidae</taxon>
        <taxon>Boletales</taxon>
        <taxon>Sclerodermatineae</taxon>
        <taxon>Pisolithaceae</taxon>
        <taxon>Pisolithus</taxon>
    </lineage>
</organism>
<evidence type="ECO:0000313" key="1">
    <source>
        <dbReference type="EMBL" id="KIN99269.1"/>
    </source>
</evidence>
<dbReference type="Proteomes" id="UP000054217">
    <property type="component" value="Unassembled WGS sequence"/>
</dbReference>
<reference evidence="2" key="2">
    <citation type="submission" date="2015-01" db="EMBL/GenBank/DDBJ databases">
        <title>Evolutionary Origins and Diversification of the Mycorrhizal Mutualists.</title>
        <authorList>
            <consortium name="DOE Joint Genome Institute"/>
            <consortium name="Mycorrhizal Genomics Consortium"/>
            <person name="Kohler A."/>
            <person name="Kuo A."/>
            <person name="Nagy L.G."/>
            <person name="Floudas D."/>
            <person name="Copeland A."/>
            <person name="Barry K.W."/>
            <person name="Cichocki N."/>
            <person name="Veneault-Fourrey C."/>
            <person name="LaButti K."/>
            <person name="Lindquist E.A."/>
            <person name="Lipzen A."/>
            <person name="Lundell T."/>
            <person name="Morin E."/>
            <person name="Murat C."/>
            <person name="Riley R."/>
            <person name="Ohm R."/>
            <person name="Sun H."/>
            <person name="Tunlid A."/>
            <person name="Henrissat B."/>
            <person name="Grigoriev I.V."/>
            <person name="Hibbett D.S."/>
            <person name="Martin F."/>
        </authorList>
    </citation>
    <scope>NUCLEOTIDE SEQUENCE [LARGE SCALE GENOMIC DNA]</scope>
    <source>
        <strain evidence="2">Marx 270</strain>
    </source>
</reference>
<protein>
    <submittedName>
        <fullName evidence="1">Uncharacterized protein</fullName>
    </submittedName>
</protein>
<dbReference type="InParanoid" id="A0A0C3NDU9"/>
<proteinExistence type="predicted"/>
<gene>
    <name evidence="1" type="ORF">M404DRAFT_30691</name>
</gene>